<evidence type="ECO:0000313" key="3">
    <source>
        <dbReference type="Proteomes" id="UP000324800"/>
    </source>
</evidence>
<dbReference type="SUPFAM" id="SSF48371">
    <property type="entry name" value="ARM repeat"/>
    <property type="match status" value="1"/>
</dbReference>
<accession>A0A5J4WBN4</accession>
<dbReference type="Proteomes" id="UP000324800">
    <property type="component" value="Unassembled WGS sequence"/>
</dbReference>
<sequence length="518" mass="58646">MTETDSSIRRTSATSVLESNRMQMSIGSEAKQQIIQHILVLKQIDVSDSEKLHSLENLIVLSITLQQRESQNILKTSGIIETVQNLILETSIPRIRSLSITLIQLLQQIGVESVEIADWRTLLSPLMSLLFNEDEQISHIGCQSILNVIKVKPDSIQGLLQLNIFDIAAMELNNTFPSDSTQTSSSSSSQQHSQLPVNVVLSILEVIEKLIRASSEAVQYTNKLKFALNRVKQMNPSRQLKSAIGAILFILDDEDEQQSDEKAKQTALQEANEQLRNLQEQFRVSEQAKRDFEERMRIAEEKARNEEQLKIAALEQARNAQEQNRNKDGEIIRLQTENIQLRQAQQSIIQQKQVNNAPIEDITSELENPDSQGHGIRFECIDGMLRRVVALHKSDLSFSLNKQIKNGIHSISVKFDKNSREQHEHIRGRVGIMKASYQIPYPCNPFSEPHRFNMLFYGAGTGNISFKGTDYPGNIKFRNGQLVTLELNADCGTLHFFVDGIQQPMFVSGINEPVKFFV</sequence>
<reference evidence="2 3" key="1">
    <citation type="submission" date="2019-03" db="EMBL/GenBank/DDBJ databases">
        <title>Single cell metagenomics reveals metabolic interactions within the superorganism composed of flagellate Streblomastix strix and complex community of Bacteroidetes bacteria on its surface.</title>
        <authorList>
            <person name="Treitli S.C."/>
            <person name="Kolisko M."/>
            <person name="Husnik F."/>
            <person name="Keeling P."/>
            <person name="Hampl V."/>
        </authorList>
    </citation>
    <scope>NUCLEOTIDE SEQUENCE [LARGE SCALE GENOMIC DNA]</scope>
    <source>
        <strain evidence="2">ST1C</strain>
    </source>
</reference>
<protein>
    <recommendedName>
        <fullName evidence="4">SPRY domain-containing protein</fullName>
    </recommendedName>
</protein>
<dbReference type="InterPro" id="IPR016024">
    <property type="entry name" value="ARM-type_fold"/>
</dbReference>
<name>A0A5J4WBN4_9EUKA</name>
<keyword evidence="1" id="KW-0175">Coiled coil</keyword>
<evidence type="ECO:0000313" key="2">
    <source>
        <dbReference type="EMBL" id="KAA6391962.1"/>
    </source>
</evidence>
<dbReference type="InterPro" id="IPR043136">
    <property type="entry name" value="B30.2/SPRY_sf"/>
</dbReference>
<dbReference type="Gene3D" id="2.60.120.920">
    <property type="match status" value="1"/>
</dbReference>
<dbReference type="AlphaFoldDB" id="A0A5J4WBN4"/>
<dbReference type="EMBL" id="SNRW01002704">
    <property type="protein sequence ID" value="KAA6391962.1"/>
    <property type="molecule type" value="Genomic_DNA"/>
</dbReference>
<feature type="coiled-coil region" evidence="1">
    <location>
        <begin position="261"/>
        <end position="337"/>
    </location>
</feature>
<organism evidence="2 3">
    <name type="scientific">Streblomastix strix</name>
    <dbReference type="NCBI Taxonomy" id="222440"/>
    <lineage>
        <taxon>Eukaryota</taxon>
        <taxon>Metamonada</taxon>
        <taxon>Preaxostyla</taxon>
        <taxon>Oxymonadida</taxon>
        <taxon>Streblomastigidae</taxon>
        <taxon>Streblomastix</taxon>
    </lineage>
</organism>
<gene>
    <name evidence="2" type="ORF">EZS28_012510</name>
</gene>
<dbReference type="OrthoDB" id="2329056at2759"/>
<evidence type="ECO:0000256" key="1">
    <source>
        <dbReference type="SAM" id="Coils"/>
    </source>
</evidence>
<comment type="caution">
    <text evidence="2">The sequence shown here is derived from an EMBL/GenBank/DDBJ whole genome shotgun (WGS) entry which is preliminary data.</text>
</comment>
<evidence type="ECO:0008006" key="4">
    <source>
        <dbReference type="Google" id="ProtNLM"/>
    </source>
</evidence>
<proteinExistence type="predicted"/>